<dbReference type="Proteomes" id="UP001327219">
    <property type="component" value="Chromosome"/>
</dbReference>
<keyword evidence="6 8" id="KW-0687">Ribonucleoprotein</keyword>
<protein>
    <recommendedName>
        <fullName evidence="7 8">Small ribosomal subunit protein bS20</fullName>
    </recommendedName>
</protein>
<dbReference type="PANTHER" id="PTHR33398:SF1">
    <property type="entry name" value="SMALL RIBOSOMAL SUBUNIT PROTEIN BS20C"/>
    <property type="match status" value="1"/>
</dbReference>
<evidence type="ECO:0000256" key="5">
    <source>
        <dbReference type="ARBA" id="ARBA00022980"/>
    </source>
</evidence>
<evidence type="ECO:0000313" key="11">
    <source>
        <dbReference type="Proteomes" id="UP001327219"/>
    </source>
</evidence>
<proteinExistence type="inferred from homology"/>
<evidence type="ECO:0000256" key="8">
    <source>
        <dbReference type="HAMAP-Rule" id="MF_00500"/>
    </source>
</evidence>
<dbReference type="GO" id="GO:0005840">
    <property type="term" value="C:ribosome"/>
    <property type="evidence" value="ECO:0007669"/>
    <property type="project" value="UniProtKB-KW"/>
</dbReference>
<keyword evidence="4 8" id="KW-0694">RNA-binding</keyword>
<keyword evidence="11" id="KW-1185">Reference proteome</keyword>
<gene>
    <name evidence="8" type="primary">rpsT</name>
    <name evidence="10" type="ORF">Bandiella_00014</name>
</gene>
<dbReference type="HAMAP" id="MF_00500">
    <property type="entry name" value="Ribosomal_bS20"/>
    <property type="match status" value="1"/>
</dbReference>
<dbReference type="Pfam" id="PF01649">
    <property type="entry name" value="Ribosomal_S20p"/>
    <property type="match status" value="1"/>
</dbReference>
<evidence type="ECO:0000256" key="4">
    <source>
        <dbReference type="ARBA" id="ARBA00022884"/>
    </source>
</evidence>
<evidence type="ECO:0000313" key="10">
    <source>
        <dbReference type="EMBL" id="WPX95914.1"/>
    </source>
</evidence>
<accession>A0ABZ0UJN2</accession>
<evidence type="ECO:0000256" key="3">
    <source>
        <dbReference type="ARBA" id="ARBA00022730"/>
    </source>
</evidence>
<comment type="similarity">
    <text evidence="2 8">Belongs to the bacterial ribosomal protein bS20 family.</text>
</comment>
<reference evidence="10 11" key="1">
    <citation type="submission" date="2022-11" db="EMBL/GenBank/DDBJ databases">
        <title>Host association and intracellularity evolved multiple times independently in the Rickettsiales.</title>
        <authorList>
            <person name="Castelli M."/>
            <person name="Nardi T."/>
            <person name="Gammuto L."/>
            <person name="Bellinzona G."/>
            <person name="Sabaneyeva E."/>
            <person name="Potekhin A."/>
            <person name="Serra V."/>
            <person name="Petroni G."/>
            <person name="Sassera D."/>
        </authorList>
    </citation>
    <scope>NUCLEOTIDE SEQUENCE [LARGE SCALE GENOMIC DNA]</scope>
    <source>
        <strain evidence="10 11">NDG2</strain>
    </source>
</reference>
<dbReference type="RefSeq" id="WP_323732910.1">
    <property type="nucleotide sequence ID" value="NZ_CP110820.1"/>
</dbReference>
<feature type="region of interest" description="Disordered" evidence="9">
    <location>
        <begin position="1"/>
        <end position="23"/>
    </location>
</feature>
<evidence type="ECO:0000256" key="2">
    <source>
        <dbReference type="ARBA" id="ARBA00007634"/>
    </source>
</evidence>
<evidence type="ECO:0000256" key="7">
    <source>
        <dbReference type="ARBA" id="ARBA00035136"/>
    </source>
</evidence>
<dbReference type="InterPro" id="IPR036510">
    <property type="entry name" value="Ribosomal_bS20_sf"/>
</dbReference>
<dbReference type="PANTHER" id="PTHR33398">
    <property type="entry name" value="30S RIBOSOMAL PROTEIN S20"/>
    <property type="match status" value="1"/>
</dbReference>
<keyword evidence="5 8" id="KW-0689">Ribosomal protein</keyword>
<dbReference type="InterPro" id="IPR002583">
    <property type="entry name" value="Ribosomal_bS20"/>
</dbReference>
<organism evidence="10 11">
    <name type="scientific">Candidatus Bandiella euplotis</name>
    <dbReference type="NCBI Taxonomy" id="1664265"/>
    <lineage>
        <taxon>Bacteria</taxon>
        <taxon>Pseudomonadati</taxon>
        <taxon>Pseudomonadota</taxon>
        <taxon>Alphaproteobacteria</taxon>
        <taxon>Rickettsiales</taxon>
        <taxon>Candidatus Midichloriaceae</taxon>
        <taxon>Candidatus Bandiella</taxon>
    </lineage>
</organism>
<sequence length="93" mass="10309">MAQHKSAIKAHKQSLKRALRNRATKTKIKTYSKKVEEVVKSKDLTQAIAALRQAESIIMKAVTKNVLKLNTASRKVSKLAHKVKSIEESVATA</sequence>
<evidence type="ECO:0000256" key="9">
    <source>
        <dbReference type="SAM" id="MobiDB-lite"/>
    </source>
</evidence>
<name>A0ABZ0UJN2_9RICK</name>
<dbReference type="NCBIfam" id="TIGR00029">
    <property type="entry name" value="S20"/>
    <property type="match status" value="1"/>
</dbReference>
<dbReference type="Gene3D" id="1.20.58.110">
    <property type="entry name" value="Ribosomal protein S20"/>
    <property type="match status" value="1"/>
</dbReference>
<keyword evidence="3 8" id="KW-0699">rRNA-binding</keyword>
<comment type="function">
    <text evidence="1 8">Binds directly to 16S ribosomal RNA.</text>
</comment>
<dbReference type="EMBL" id="CP110820">
    <property type="protein sequence ID" value="WPX95914.1"/>
    <property type="molecule type" value="Genomic_DNA"/>
</dbReference>
<evidence type="ECO:0000256" key="6">
    <source>
        <dbReference type="ARBA" id="ARBA00023274"/>
    </source>
</evidence>
<evidence type="ECO:0000256" key="1">
    <source>
        <dbReference type="ARBA" id="ARBA00003134"/>
    </source>
</evidence>
<dbReference type="SUPFAM" id="SSF46992">
    <property type="entry name" value="Ribosomal protein S20"/>
    <property type="match status" value="1"/>
</dbReference>